<evidence type="ECO:0000256" key="5">
    <source>
        <dbReference type="ARBA" id="ARBA00022679"/>
    </source>
</evidence>
<evidence type="ECO:0000256" key="12">
    <source>
        <dbReference type="SAM" id="Phobius"/>
    </source>
</evidence>
<keyword evidence="4" id="KW-0597">Phosphoprotein</keyword>
<dbReference type="InterPro" id="IPR005467">
    <property type="entry name" value="His_kinase_dom"/>
</dbReference>
<keyword evidence="9" id="KW-0902">Two-component regulatory system</keyword>
<feature type="compositionally biased region" description="Pro residues" evidence="11">
    <location>
        <begin position="73"/>
        <end position="86"/>
    </location>
</feature>
<dbReference type="CDD" id="cd00075">
    <property type="entry name" value="HATPase"/>
    <property type="match status" value="1"/>
</dbReference>
<evidence type="ECO:0000256" key="6">
    <source>
        <dbReference type="ARBA" id="ARBA00022692"/>
    </source>
</evidence>
<dbReference type="GO" id="GO:0005886">
    <property type="term" value="C:plasma membrane"/>
    <property type="evidence" value="ECO:0007669"/>
    <property type="project" value="TreeGrafter"/>
</dbReference>
<evidence type="ECO:0000259" key="14">
    <source>
        <dbReference type="PROSITE" id="PS50885"/>
    </source>
</evidence>
<dbReference type="Pfam" id="PF00672">
    <property type="entry name" value="HAMP"/>
    <property type="match status" value="1"/>
</dbReference>
<dbReference type="InterPro" id="IPR003660">
    <property type="entry name" value="HAMP_dom"/>
</dbReference>
<reference evidence="16" key="1">
    <citation type="submission" date="2017-06" db="EMBL/GenBank/DDBJ databases">
        <title>Genome analysis of Fimbriiglobus ruber SP5, the first member of the order Planctomycetales with confirmed chitinolytic capability.</title>
        <authorList>
            <person name="Ravin N.V."/>
            <person name="Rakitin A.L."/>
            <person name="Ivanova A.A."/>
            <person name="Beletsky A.V."/>
            <person name="Kulichevskaya I.S."/>
            <person name="Mardanov A.V."/>
            <person name="Dedysh S.N."/>
        </authorList>
    </citation>
    <scope>NUCLEOTIDE SEQUENCE [LARGE SCALE GENOMIC DNA]</scope>
    <source>
        <strain evidence="16">SP5</strain>
    </source>
</reference>
<dbReference type="Gene3D" id="1.10.287.130">
    <property type="match status" value="1"/>
</dbReference>
<name>A0A225EDL8_9BACT</name>
<dbReference type="EMBL" id="NIDE01000001">
    <property type="protein sequence ID" value="OWK46427.1"/>
    <property type="molecule type" value="Genomic_DNA"/>
</dbReference>
<dbReference type="InterPro" id="IPR003661">
    <property type="entry name" value="HisK_dim/P_dom"/>
</dbReference>
<dbReference type="SUPFAM" id="SSF55874">
    <property type="entry name" value="ATPase domain of HSP90 chaperone/DNA topoisomerase II/histidine kinase"/>
    <property type="match status" value="1"/>
</dbReference>
<feature type="transmembrane region" description="Helical" evidence="12">
    <location>
        <begin position="244"/>
        <end position="266"/>
    </location>
</feature>
<dbReference type="PANTHER" id="PTHR45436:SF5">
    <property type="entry name" value="SENSOR HISTIDINE KINASE TRCS"/>
    <property type="match status" value="1"/>
</dbReference>
<feature type="transmembrane region" description="Helical" evidence="12">
    <location>
        <begin position="12"/>
        <end position="30"/>
    </location>
</feature>
<evidence type="ECO:0000313" key="16">
    <source>
        <dbReference type="Proteomes" id="UP000214646"/>
    </source>
</evidence>
<dbReference type="FunFam" id="1.10.287.130:FF:000001">
    <property type="entry name" value="Two-component sensor histidine kinase"/>
    <property type="match status" value="1"/>
</dbReference>
<dbReference type="PRINTS" id="PR00344">
    <property type="entry name" value="BCTRLSENSOR"/>
</dbReference>
<keyword evidence="6 12" id="KW-0812">Transmembrane</keyword>
<evidence type="ECO:0000256" key="3">
    <source>
        <dbReference type="ARBA" id="ARBA00012438"/>
    </source>
</evidence>
<dbReference type="SUPFAM" id="SSF158472">
    <property type="entry name" value="HAMP domain-like"/>
    <property type="match status" value="1"/>
</dbReference>
<dbReference type="PROSITE" id="PS50109">
    <property type="entry name" value="HIS_KIN"/>
    <property type="match status" value="1"/>
</dbReference>
<dbReference type="SUPFAM" id="SSF47384">
    <property type="entry name" value="Homodimeric domain of signal transducing histidine kinase"/>
    <property type="match status" value="1"/>
</dbReference>
<dbReference type="Gene3D" id="3.30.565.10">
    <property type="entry name" value="Histidine kinase-like ATPase, C-terminal domain"/>
    <property type="match status" value="1"/>
</dbReference>
<dbReference type="InterPro" id="IPR050428">
    <property type="entry name" value="TCS_sensor_his_kinase"/>
</dbReference>
<dbReference type="SMART" id="SM00387">
    <property type="entry name" value="HATPase_c"/>
    <property type="match status" value="1"/>
</dbReference>
<dbReference type="InterPro" id="IPR036097">
    <property type="entry name" value="HisK_dim/P_sf"/>
</dbReference>
<dbReference type="InterPro" id="IPR036890">
    <property type="entry name" value="HATPase_C_sf"/>
</dbReference>
<dbReference type="Gene3D" id="6.10.340.10">
    <property type="match status" value="1"/>
</dbReference>
<sequence>MGKSIRWRLQFWYGLILAGTVGGFAALLYFEIRSSRLQEVDKDLSAAANYLDVFLRTAPRHELVEEGARRPPPDASPPEGPPPDGPFPDGSRPFRQPDPFGVKGGKWADHAPPGPKGLGPRMKGFGPGSGPPGEKDRPPPRPDGPPVPLRTRQQFLDQLSPPGWASVESPSSDRYFAIWRNDGSVLKSAGTTDGITRDVVGEPGYYSITRDRGSMREVVMRGPGDTLILVGRSTVRMTADLRAFAWQLAGTGVLVLMVGLVGGWVISSRIVRPIRQITETAAGISAASLSGRIETAAVENELADLAGVLNAMFARLEGAFARQAQFTADASHELRTPLAVIKSNAELALSRPRESEEYRRTIEACRKAADRMTGIVDGLLLLARADNGRLDSRTEAIDLGEIVDETVGLLTAMAGEKGVRISADIDTVQLPGDAEALGRLVSNLLVNAVLYNRPGGSVSVSLRAARGSVVLTVADSGCGISEEDQSHIFERFFRVDRARSRASGGTGLGLAICRSIVDAHGGVIGFTSQVNEGTTFKVRLPLSRQGVSAIAEEN</sequence>
<evidence type="ECO:0000313" key="15">
    <source>
        <dbReference type="EMBL" id="OWK46427.1"/>
    </source>
</evidence>
<evidence type="ECO:0000256" key="11">
    <source>
        <dbReference type="SAM" id="MobiDB-lite"/>
    </source>
</evidence>
<comment type="catalytic activity">
    <reaction evidence="1">
        <text>ATP + protein L-histidine = ADP + protein N-phospho-L-histidine.</text>
        <dbReference type="EC" id="2.7.13.3"/>
    </reaction>
</comment>
<proteinExistence type="predicted"/>
<comment type="subcellular location">
    <subcellularLocation>
        <location evidence="2">Membrane</location>
    </subcellularLocation>
</comment>
<dbReference type="Pfam" id="PF00512">
    <property type="entry name" value="HisKA"/>
    <property type="match status" value="1"/>
</dbReference>
<dbReference type="EC" id="2.7.13.3" evidence="3"/>
<evidence type="ECO:0000256" key="10">
    <source>
        <dbReference type="ARBA" id="ARBA00023136"/>
    </source>
</evidence>
<keyword evidence="16" id="KW-1185">Reference proteome</keyword>
<dbReference type="Proteomes" id="UP000214646">
    <property type="component" value="Unassembled WGS sequence"/>
</dbReference>
<evidence type="ECO:0000256" key="2">
    <source>
        <dbReference type="ARBA" id="ARBA00004370"/>
    </source>
</evidence>
<evidence type="ECO:0000256" key="7">
    <source>
        <dbReference type="ARBA" id="ARBA00022777"/>
    </source>
</evidence>
<evidence type="ECO:0000256" key="4">
    <source>
        <dbReference type="ARBA" id="ARBA00022553"/>
    </source>
</evidence>
<evidence type="ECO:0000256" key="8">
    <source>
        <dbReference type="ARBA" id="ARBA00022989"/>
    </source>
</evidence>
<accession>A0A225EDL8</accession>
<dbReference type="PROSITE" id="PS50885">
    <property type="entry name" value="HAMP"/>
    <property type="match status" value="1"/>
</dbReference>
<dbReference type="InterPro" id="IPR003594">
    <property type="entry name" value="HATPase_dom"/>
</dbReference>
<feature type="domain" description="Histidine kinase" evidence="13">
    <location>
        <begin position="329"/>
        <end position="544"/>
    </location>
</feature>
<dbReference type="PANTHER" id="PTHR45436">
    <property type="entry name" value="SENSOR HISTIDINE KINASE YKOH"/>
    <property type="match status" value="1"/>
</dbReference>
<dbReference type="FunFam" id="3.30.565.10:FF:000006">
    <property type="entry name" value="Sensor histidine kinase WalK"/>
    <property type="match status" value="1"/>
</dbReference>
<protein>
    <recommendedName>
        <fullName evidence="3">histidine kinase</fullName>
        <ecNumber evidence="3">2.7.13.3</ecNumber>
    </recommendedName>
</protein>
<keyword evidence="8 12" id="KW-1133">Transmembrane helix</keyword>
<dbReference type="AlphaFoldDB" id="A0A225EDL8"/>
<evidence type="ECO:0000256" key="9">
    <source>
        <dbReference type="ARBA" id="ARBA00023012"/>
    </source>
</evidence>
<comment type="caution">
    <text evidence="15">The sequence shown here is derived from an EMBL/GenBank/DDBJ whole genome shotgun (WGS) entry which is preliminary data.</text>
</comment>
<keyword evidence="10 12" id="KW-0472">Membrane</keyword>
<dbReference type="GO" id="GO:0000155">
    <property type="term" value="F:phosphorelay sensor kinase activity"/>
    <property type="evidence" value="ECO:0007669"/>
    <property type="project" value="InterPro"/>
</dbReference>
<evidence type="ECO:0000259" key="13">
    <source>
        <dbReference type="PROSITE" id="PS50109"/>
    </source>
</evidence>
<dbReference type="CDD" id="cd00082">
    <property type="entry name" value="HisKA"/>
    <property type="match status" value="1"/>
</dbReference>
<dbReference type="SMART" id="SM00388">
    <property type="entry name" value="HisKA"/>
    <property type="match status" value="1"/>
</dbReference>
<dbReference type="SMART" id="SM00304">
    <property type="entry name" value="HAMP"/>
    <property type="match status" value="1"/>
</dbReference>
<evidence type="ECO:0000256" key="1">
    <source>
        <dbReference type="ARBA" id="ARBA00000085"/>
    </source>
</evidence>
<keyword evidence="5" id="KW-0808">Transferase</keyword>
<organism evidence="15 16">
    <name type="scientific">Fimbriiglobus ruber</name>
    <dbReference type="NCBI Taxonomy" id="1908690"/>
    <lineage>
        <taxon>Bacteria</taxon>
        <taxon>Pseudomonadati</taxon>
        <taxon>Planctomycetota</taxon>
        <taxon>Planctomycetia</taxon>
        <taxon>Gemmatales</taxon>
        <taxon>Gemmataceae</taxon>
        <taxon>Fimbriiglobus</taxon>
    </lineage>
</organism>
<dbReference type="Pfam" id="PF02518">
    <property type="entry name" value="HATPase_c"/>
    <property type="match status" value="1"/>
</dbReference>
<keyword evidence="7" id="KW-0418">Kinase</keyword>
<feature type="domain" description="HAMP" evidence="14">
    <location>
        <begin position="268"/>
        <end position="321"/>
    </location>
</feature>
<dbReference type="CDD" id="cd06225">
    <property type="entry name" value="HAMP"/>
    <property type="match status" value="1"/>
</dbReference>
<gene>
    <name evidence="15" type="ORF">FRUB_00126</name>
</gene>
<dbReference type="InterPro" id="IPR004358">
    <property type="entry name" value="Sig_transdc_His_kin-like_C"/>
</dbReference>
<feature type="region of interest" description="Disordered" evidence="11">
    <location>
        <begin position="65"/>
        <end position="150"/>
    </location>
</feature>